<reference evidence="5" key="1">
    <citation type="submission" date="2016-10" db="EMBL/GenBank/DDBJ databases">
        <authorList>
            <person name="Varghese N."/>
            <person name="Submissions S."/>
        </authorList>
    </citation>
    <scope>NUCLEOTIDE SEQUENCE [LARGE SCALE GENOMIC DNA]</scope>
    <source>
        <strain evidence="5">DSM 45789</strain>
    </source>
</reference>
<dbReference type="EMBL" id="FPAA01000001">
    <property type="protein sequence ID" value="SFS36834.1"/>
    <property type="molecule type" value="Genomic_DNA"/>
</dbReference>
<keyword evidence="5" id="KW-1185">Reference proteome</keyword>
<gene>
    <name evidence="4" type="ORF">SAMN05444972_101446</name>
</gene>
<proteinExistence type="predicted"/>
<dbReference type="OrthoDB" id="9816120at2"/>
<organism evidence="4 5">
    <name type="scientific">Marininema halotolerans</name>
    <dbReference type="NCBI Taxonomy" id="1155944"/>
    <lineage>
        <taxon>Bacteria</taxon>
        <taxon>Bacillati</taxon>
        <taxon>Bacillota</taxon>
        <taxon>Bacilli</taxon>
        <taxon>Bacillales</taxon>
        <taxon>Thermoactinomycetaceae</taxon>
        <taxon>Marininema</taxon>
    </lineage>
</organism>
<name>A0A1I6P9G4_9BACL</name>
<evidence type="ECO:0000313" key="5">
    <source>
        <dbReference type="Proteomes" id="UP000198660"/>
    </source>
</evidence>
<dbReference type="InterPro" id="IPR028994">
    <property type="entry name" value="Integrin_alpha_N"/>
</dbReference>
<dbReference type="PROSITE" id="PS50825">
    <property type="entry name" value="HYR"/>
    <property type="match status" value="1"/>
</dbReference>
<protein>
    <submittedName>
        <fullName evidence="4">HYR domain-containing protein</fullName>
    </submittedName>
</protein>
<sequence length="529" mass="54849">MVCPAYTSTLILDTGETNSQFLTNGDFNHNGFIDLAVSNQGAVPNGVPSSISVFYRDENGFTVPPTQLTVPTNKIAQGITSGDFNHDTYIDLALATVDAITGNDEISIYLNQAGQGFTLLNTFSTGGIGLTSPSRLGPRIVAADFNGDGNLDLAITHSVSNNFSVFLGQGNGTFVAATGSPYSVPVNNPVPIIAADIDGDGLPEVVLASETDSVVTDGAISIFKYTNGSFTQLSLFSTLGFTPLSLASGDFNLDGNMDLAVTNINSGNVVIFLGGGNGTFSNSSIIPISNVQFVTTTDVNCDGIIDLALSVEGTPNLFLLGNGDGTFTQSDIALDDTGSLEIISADFNNDGRQDVAVPNKDEGTVTINFNNCVAFTSCPDLLVDNDTGKCGATVDFSVVTQCPGLSISYFPPSGSFFPVGTTSVTAIAVGLQNNVESCTFTVTVKDTEAPVISGLKDIDVETVNPAGTIVTYPAPTVTDNCPNPTVICRPPSGSFFPLGITTVICTATDSSGNTATGSFQVDVNQMEEE</sequence>
<dbReference type="PANTHER" id="PTHR46580:SF4">
    <property type="entry name" value="ATP_GTP-BINDING PROTEIN"/>
    <property type="match status" value="1"/>
</dbReference>
<evidence type="ECO:0000259" key="3">
    <source>
        <dbReference type="PROSITE" id="PS50825"/>
    </source>
</evidence>
<dbReference type="Pfam" id="PF13517">
    <property type="entry name" value="FG-GAP_3"/>
    <property type="match status" value="3"/>
</dbReference>
<feature type="domain" description="HYR" evidence="3">
    <location>
        <begin position="445"/>
        <end position="525"/>
    </location>
</feature>
<dbReference type="Pfam" id="PF02494">
    <property type="entry name" value="HYR"/>
    <property type="match status" value="2"/>
</dbReference>
<evidence type="ECO:0000256" key="1">
    <source>
        <dbReference type="ARBA" id="ARBA00022729"/>
    </source>
</evidence>
<dbReference type="Gene3D" id="2.130.10.130">
    <property type="entry name" value="Integrin alpha, N-terminal"/>
    <property type="match status" value="2"/>
</dbReference>
<keyword evidence="1" id="KW-0732">Signal</keyword>
<dbReference type="RefSeq" id="WP_091833157.1">
    <property type="nucleotide sequence ID" value="NZ_FPAA01000001.1"/>
</dbReference>
<dbReference type="SUPFAM" id="SSF69318">
    <property type="entry name" value="Integrin alpha N-terminal domain"/>
    <property type="match status" value="1"/>
</dbReference>
<dbReference type="AlphaFoldDB" id="A0A1I6P9G4"/>
<dbReference type="InterPro" id="IPR003410">
    <property type="entry name" value="HYR_dom"/>
</dbReference>
<accession>A0A1I6P9G4</accession>
<dbReference type="Gene3D" id="2.30.30.100">
    <property type="match status" value="1"/>
</dbReference>
<dbReference type="InterPro" id="IPR013517">
    <property type="entry name" value="FG-GAP"/>
</dbReference>
<evidence type="ECO:0000256" key="2">
    <source>
        <dbReference type="ARBA" id="ARBA00022737"/>
    </source>
</evidence>
<evidence type="ECO:0000313" key="4">
    <source>
        <dbReference type="EMBL" id="SFS36834.1"/>
    </source>
</evidence>
<dbReference type="Proteomes" id="UP000198660">
    <property type="component" value="Unassembled WGS sequence"/>
</dbReference>
<dbReference type="PANTHER" id="PTHR46580">
    <property type="entry name" value="SENSOR KINASE-RELATED"/>
    <property type="match status" value="1"/>
</dbReference>
<keyword evidence="2" id="KW-0677">Repeat</keyword>